<name>A0A1E5XK02_9HYPH</name>
<gene>
    <name evidence="1" type="ORF">VW23_027960</name>
</gene>
<reference evidence="1 2" key="1">
    <citation type="journal article" date="2015" name="Genome Announc.">
        <title>Genome Assemblies of Three Soil-Associated Devosia species: D. insulae, D. limi, and D. soli.</title>
        <authorList>
            <person name="Hassan Y.I."/>
            <person name="Lepp D."/>
            <person name="Zhou T."/>
        </authorList>
    </citation>
    <scope>NUCLEOTIDE SEQUENCE [LARGE SCALE GENOMIC DNA]</scope>
    <source>
        <strain evidence="1 2">DS-56</strain>
    </source>
</reference>
<evidence type="ECO:0000313" key="1">
    <source>
        <dbReference type="EMBL" id="OEO28917.1"/>
    </source>
</evidence>
<keyword evidence="2" id="KW-1185">Reference proteome</keyword>
<protein>
    <submittedName>
        <fullName evidence="1">Uncharacterized protein</fullName>
    </submittedName>
</protein>
<accession>A0A1E5XK02</accession>
<comment type="caution">
    <text evidence="1">The sequence shown here is derived from an EMBL/GenBank/DDBJ whole genome shotgun (WGS) entry which is preliminary data.</text>
</comment>
<evidence type="ECO:0000313" key="2">
    <source>
        <dbReference type="Proteomes" id="UP000095463"/>
    </source>
</evidence>
<dbReference type="AlphaFoldDB" id="A0A1E5XK02"/>
<proteinExistence type="predicted"/>
<organism evidence="1 2">
    <name type="scientific">Devosia insulae DS-56</name>
    <dbReference type="NCBI Taxonomy" id="1116389"/>
    <lineage>
        <taxon>Bacteria</taxon>
        <taxon>Pseudomonadati</taxon>
        <taxon>Pseudomonadota</taxon>
        <taxon>Alphaproteobacteria</taxon>
        <taxon>Hyphomicrobiales</taxon>
        <taxon>Devosiaceae</taxon>
        <taxon>Devosia</taxon>
    </lineage>
</organism>
<sequence>MSDPINEALVLYTGFGNSPFPRAKTPHLVQRFGEAEGTELKQRILALLEELQQPVDGLEKRSKKSLTERAIEQLQPKHPELDDSGLKALAWTYSFGLR</sequence>
<dbReference type="RefSeq" id="WP_069911806.1">
    <property type="nucleotide sequence ID" value="NZ_LAJE02000345.1"/>
</dbReference>
<dbReference type="OrthoDB" id="7949238at2"/>
<dbReference type="Proteomes" id="UP000095463">
    <property type="component" value="Unassembled WGS sequence"/>
</dbReference>
<dbReference type="EMBL" id="LAJE02000345">
    <property type="protein sequence ID" value="OEO28917.1"/>
    <property type="molecule type" value="Genomic_DNA"/>
</dbReference>